<dbReference type="Proteomes" id="UP000199643">
    <property type="component" value="Unassembled WGS sequence"/>
</dbReference>
<organism evidence="1 2">
    <name type="scientific">Pedobacter terrae</name>
    <dbReference type="NCBI Taxonomy" id="405671"/>
    <lineage>
        <taxon>Bacteria</taxon>
        <taxon>Pseudomonadati</taxon>
        <taxon>Bacteroidota</taxon>
        <taxon>Sphingobacteriia</taxon>
        <taxon>Sphingobacteriales</taxon>
        <taxon>Sphingobacteriaceae</taxon>
        <taxon>Pedobacter</taxon>
    </lineage>
</organism>
<reference evidence="2" key="1">
    <citation type="submission" date="2016-10" db="EMBL/GenBank/DDBJ databases">
        <authorList>
            <person name="Varghese N."/>
            <person name="Submissions S."/>
        </authorList>
    </citation>
    <scope>NUCLEOTIDE SEQUENCE [LARGE SCALE GENOMIC DNA]</scope>
    <source>
        <strain evidence="2">DSM 17933</strain>
    </source>
</reference>
<name>A0A1G8AHR3_9SPHI</name>
<gene>
    <name evidence="1" type="ORF">SAMN05421827_1199</name>
</gene>
<accession>A0A1G8AHR3</accession>
<sequence length="46" mass="5404">MDINMSTVQKWAIRQKLAKTIFVELPIIALTPNIESVENYDQQHIY</sequence>
<dbReference type="AlphaFoldDB" id="A0A1G8AHR3"/>
<proteinExistence type="predicted"/>
<keyword evidence="2" id="KW-1185">Reference proteome</keyword>
<protein>
    <submittedName>
        <fullName evidence="1">Uncharacterized protein</fullName>
    </submittedName>
</protein>
<dbReference type="STRING" id="405671.SAMN05421827_1199"/>
<evidence type="ECO:0000313" key="1">
    <source>
        <dbReference type="EMBL" id="SDH20429.1"/>
    </source>
</evidence>
<evidence type="ECO:0000313" key="2">
    <source>
        <dbReference type="Proteomes" id="UP000199643"/>
    </source>
</evidence>
<dbReference type="EMBL" id="FNCH01000019">
    <property type="protein sequence ID" value="SDH20429.1"/>
    <property type="molecule type" value="Genomic_DNA"/>
</dbReference>